<evidence type="ECO:0000313" key="2">
    <source>
        <dbReference type="Proteomes" id="UP000276133"/>
    </source>
</evidence>
<dbReference type="Proteomes" id="UP000276133">
    <property type="component" value="Unassembled WGS sequence"/>
</dbReference>
<reference evidence="1 2" key="1">
    <citation type="journal article" date="2018" name="Sci. Rep.">
        <title>Genomic signatures of local adaptation to the degree of environmental predictability in rotifers.</title>
        <authorList>
            <person name="Franch-Gras L."/>
            <person name="Hahn C."/>
            <person name="Garcia-Roger E.M."/>
            <person name="Carmona M.J."/>
            <person name="Serra M."/>
            <person name="Gomez A."/>
        </authorList>
    </citation>
    <scope>NUCLEOTIDE SEQUENCE [LARGE SCALE GENOMIC DNA]</scope>
    <source>
        <strain evidence="1">HYR1</strain>
    </source>
</reference>
<gene>
    <name evidence="1" type="ORF">BpHYR1_016578</name>
</gene>
<comment type="caution">
    <text evidence="1">The sequence shown here is derived from an EMBL/GenBank/DDBJ whole genome shotgun (WGS) entry which is preliminary data.</text>
</comment>
<organism evidence="1 2">
    <name type="scientific">Brachionus plicatilis</name>
    <name type="common">Marine rotifer</name>
    <name type="synonym">Brachionus muelleri</name>
    <dbReference type="NCBI Taxonomy" id="10195"/>
    <lineage>
        <taxon>Eukaryota</taxon>
        <taxon>Metazoa</taxon>
        <taxon>Spiralia</taxon>
        <taxon>Gnathifera</taxon>
        <taxon>Rotifera</taxon>
        <taxon>Eurotatoria</taxon>
        <taxon>Monogononta</taxon>
        <taxon>Pseudotrocha</taxon>
        <taxon>Ploima</taxon>
        <taxon>Brachionidae</taxon>
        <taxon>Brachionus</taxon>
    </lineage>
</organism>
<name>A0A3M7QM21_BRAPC</name>
<accession>A0A3M7QM21</accession>
<proteinExistence type="predicted"/>
<protein>
    <submittedName>
        <fullName evidence="1">Uncharacterized protein</fullName>
    </submittedName>
</protein>
<keyword evidence="2" id="KW-1185">Reference proteome</keyword>
<dbReference type="AlphaFoldDB" id="A0A3M7QM21"/>
<sequence length="80" mass="9279">MIMVSKETIFFEAPKPDSWPFIAALKRQIFTYSTSEISKNIATLQNRIYIPNRLIAQCSFLSIINSLIFNLRSDENINHN</sequence>
<evidence type="ECO:0000313" key="1">
    <source>
        <dbReference type="EMBL" id="RNA12323.1"/>
    </source>
</evidence>
<dbReference type="EMBL" id="REGN01005720">
    <property type="protein sequence ID" value="RNA12323.1"/>
    <property type="molecule type" value="Genomic_DNA"/>
</dbReference>